<dbReference type="PANTHER" id="PTHR35011">
    <property type="entry name" value="2,3-DIKETO-L-GULONATE TRAP TRANSPORTER SMALL PERMEASE PROTEIN YIAM"/>
    <property type="match status" value="1"/>
</dbReference>
<evidence type="ECO:0000313" key="12">
    <source>
        <dbReference type="Proteomes" id="UP001595799"/>
    </source>
</evidence>
<evidence type="ECO:0000256" key="4">
    <source>
        <dbReference type="ARBA" id="ARBA00022519"/>
    </source>
</evidence>
<evidence type="ECO:0000256" key="8">
    <source>
        <dbReference type="ARBA" id="ARBA00038436"/>
    </source>
</evidence>
<evidence type="ECO:0000256" key="1">
    <source>
        <dbReference type="ARBA" id="ARBA00004429"/>
    </source>
</evidence>
<keyword evidence="12" id="KW-1185">Reference proteome</keyword>
<feature type="transmembrane region" description="Helical" evidence="9">
    <location>
        <begin position="53"/>
        <end position="69"/>
    </location>
</feature>
<keyword evidence="3" id="KW-1003">Cell membrane</keyword>
<evidence type="ECO:0000256" key="2">
    <source>
        <dbReference type="ARBA" id="ARBA00022448"/>
    </source>
</evidence>
<gene>
    <name evidence="11" type="ORF">ACFOW6_01875</name>
</gene>
<comment type="subcellular location">
    <subcellularLocation>
        <location evidence="1 9">Cell inner membrane</location>
        <topology evidence="1 9">Multi-pass membrane protein</topology>
    </subcellularLocation>
</comment>
<evidence type="ECO:0000256" key="6">
    <source>
        <dbReference type="ARBA" id="ARBA00022989"/>
    </source>
</evidence>
<keyword evidence="6 9" id="KW-1133">Transmembrane helix</keyword>
<dbReference type="Pfam" id="PF04290">
    <property type="entry name" value="DctQ"/>
    <property type="match status" value="1"/>
</dbReference>
<evidence type="ECO:0000256" key="9">
    <source>
        <dbReference type="RuleBase" id="RU369079"/>
    </source>
</evidence>
<evidence type="ECO:0000313" key="11">
    <source>
        <dbReference type="EMBL" id="MFC4350283.1"/>
    </source>
</evidence>
<sequence length="173" mass="18507">MLNSAVKLVDTVIACLGKLAALFILAIIATMVLEMVMRGVFGMSTPWAGDVSSWLLVGVIFLGGPWALANGNFVRVDAVFGILPARVKALIDSTVSTVLFALFAYVLIDFGGDLALRSFQIGETSATGAWEGPVWVSKALVPLGTCLLSLAWVSHLIRSWQDLKQDGTDINHD</sequence>
<feature type="domain" description="Tripartite ATP-independent periplasmic transporters DctQ component" evidence="10">
    <location>
        <begin position="27"/>
        <end position="161"/>
    </location>
</feature>
<organism evidence="11 12">
    <name type="scientific">Fodinicurvata halophila</name>
    <dbReference type="NCBI Taxonomy" id="1419723"/>
    <lineage>
        <taxon>Bacteria</taxon>
        <taxon>Pseudomonadati</taxon>
        <taxon>Pseudomonadota</taxon>
        <taxon>Alphaproteobacteria</taxon>
        <taxon>Rhodospirillales</taxon>
        <taxon>Rhodovibrionaceae</taxon>
        <taxon>Fodinicurvata</taxon>
    </lineage>
</organism>
<evidence type="ECO:0000256" key="3">
    <source>
        <dbReference type="ARBA" id="ARBA00022475"/>
    </source>
</evidence>
<evidence type="ECO:0000256" key="7">
    <source>
        <dbReference type="ARBA" id="ARBA00023136"/>
    </source>
</evidence>
<protein>
    <recommendedName>
        <fullName evidence="9">TRAP transporter small permease protein</fullName>
    </recommendedName>
</protein>
<feature type="transmembrane region" description="Helical" evidence="9">
    <location>
        <begin position="89"/>
        <end position="108"/>
    </location>
</feature>
<reference evidence="12" key="1">
    <citation type="journal article" date="2019" name="Int. J. Syst. Evol. Microbiol.">
        <title>The Global Catalogue of Microorganisms (GCM) 10K type strain sequencing project: providing services to taxonomists for standard genome sequencing and annotation.</title>
        <authorList>
            <consortium name="The Broad Institute Genomics Platform"/>
            <consortium name="The Broad Institute Genome Sequencing Center for Infectious Disease"/>
            <person name="Wu L."/>
            <person name="Ma J."/>
        </authorList>
    </citation>
    <scope>NUCLEOTIDE SEQUENCE [LARGE SCALE GENOMIC DNA]</scope>
    <source>
        <strain evidence="12">CECT 8472</strain>
    </source>
</reference>
<name>A0ABV8UHI9_9PROT</name>
<keyword evidence="4 9" id="KW-0997">Cell inner membrane</keyword>
<evidence type="ECO:0000256" key="5">
    <source>
        <dbReference type="ARBA" id="ARBA00022692"/>
    </source>
</evidence>
<dbReference type="RefSeq" id="WP_382420574.1">
    <property type="nucleotide sequence ID" value="NZ_JBHSCW010000001.1"/>
</dbReference>
<comment type="caution">
    <text evidence="11">The sequence shown here is derived from an EMBL/GenBank/DDBJ whole genome shotgun (WGS) entry which is preliminary data.</text>
</comment>
<dbReference type="PANTHER" id="PTHR35011:SF4">
    <property type="entry name" value="SLL1102 PROTEIN"/>
    <property type="match status" value="1"/>
</dbReference>
<comment type="subunit">
    <text evidence="9">The complex comprises the extracytoplasmic solute receptor protein and the two transmembrane proteins.</text>
</comment>
<comment type="function">
    <text evidence="9">Part of the tripartite ATP-independent periplasmic (TRAP) transport system.</text>
</comment>
<dbReference type="InterPro" id="IPR007387">
    <property type="entry name" value="TRAP_DctQ"/>
</dbReference>
<comment type="similarity">
    <text evidence="8 9">Belongs to the TRAP transporter small permease family.</text>
</comment>
<dbReference type="EMBL" id="JBHSCW010000001">
    <property type="protein sequence ID" value="MFC4350283.1"/>
    <property type="molecule type" value="Genomic_DNA"/>
</dbReference>
<proteinExistence type="inferred from homology"/>
<dbReference type="InterPro" id="IPR055348">
    <property type="entry name" value="DctQ"/>
</dbReference>
<keyword evidence="2 9" id="KW-0813">Transport</keyword>
<feature type="transmembrane region" description="Helical" evidence="9">
    <location>
        <begin position="139"/>
        <end position="157"/>
    </location>
</feature>
<keyword evidence="5 9" id="KW-0812">Transmembrane</keyword>
<accession>A0ABV8UHI9</accession>
<dbReference type="Proteomes" id="UP001595799">
    <property type="component" value="Unassembled WGS sequence"/>
</dbReference>
<feature type="transmembrane region" description="Helical" evidence="9">
    <location>
        <begin position="12"/>
        <end position="33"/>
    </location>
</feature>
<evidence type="ECO:0000259" key="10">
    <source>
        <dbReference type="Pfam" id="PF04290"/>
    </source>
</evidence>
<keyword evidence="7 9" id="KW-0472">Membrane</keyword>